<organism evidence="1 2">
    <name type="scientific">Neoroseomonas terrae</name>
    <dbReference type="NCBI Taxonomy" id="424799"/>
    <lineage>
        <taxon>Bacteria</taxon>
        <taxon>Pseudomonadati</taxon>
        <taxon>Pseudomonadota</taxon>
        <taxon>Alphaproteobacteria</taxon>
        <taxon>Acetobacterales</taxon>
        <taxon>Acetobacteraceae</taxon>
        <taxon>Neoroseomonas</taxon>
    </lineage>
</organism>
<name>A0ABS5EKR1_9PROT</name>
<sequence>MTYRIALVRFTPDERKYPVNCPRSDINAGEHVIVHMPNRAEKLRNAVVDEVQFLNWNCVNTIIGVESEVTYLPNQEYTVNRRPKNTSVPDTPQDVGRALLARNWRLYHPSSNVWRGVYLKTTRQRTALIASRKNGIDFQIIQGSLPHTEGRKIYISVGNGKFVRHSYYNSGVDLYQYCLDFAQAAEDLSNDCAPFFVSKGERRPKGSWERNDLKDIYDAITDGLGGSAYLSDDVWIHRSDF</sequence>
<protein>
    <submittedName>
        <fullName evidence="1">Uncharacterized protein</fullName>
    </submittedName>
</protein>
<dbReference type="Proteomes" id="UP000698752">
    <property type="component" value="Unassembled WGS sequence"/>
</dbReference>
<keyword evidence="2" id="KW-1185">Reference proteome</keyword>
<dbReference type="EMBL" id="JAAEDI010000019">
    <property type="protein sequence ID" value="MBR0651607.1"/>
    <property type="molecule type" value="Genomic_DNA"/>
</dbReference>
<accession>A0ABS5EKR1</accession>
<proteinExistence type="predicted"/>
<gene>
    <name evidence="1" type="ORF">GXW78_18195</name>
</gene>
<evidence type="ECO:0000313" key="2">
    <source>
        <dbReference type="Proteomes" id="UP000698752"/>
    </source>
</evidence>
<evidence type="ECO:0000313" key="1">
    <source>
        <dbReference type="EMBL" id="MBR0651607.1"/>
    </source>
</evidence>
<dbReference type="RefSeq" id="WP_211870269.1">
    <property type="nucleotide sequence ID" value="NZ_JAAEDI010000019.1"/>
</dbReference>
<comment type="caution">
    <text evidence="1">The sequence shown here is derived from an EMBL/GenBank/DDBJ whole genome shotgun (WGS) entry which is preliminary data.</text>
</comment>
<reference evidence="2" key="1">
    <citation type="journal article" date="2021" name="Syst. Appl. Microbiol.">
        <title>Roseomonas hellenica sp. nov., isolated from roots of wild-growing Alkanna tinctoria.</title>
        <authorList>
            <person name="Rat A."/>
            <person name="Naranjo H.D."/>
            <person name="Lebbe L."/>
            <person name="Cnockaert M."/>
            <person name="Krigas N."/>
            <person name="Grigoriadou K."/>
            <person name="Maloupa E."/>
            <person name="Willems A."/>
        </authorList>
    </citation>
    <scope>NUCLEOTIDE SEQUENCE [LARGE SCALE GENOMIC DNA]</scope>
    <source>
        <strain evidence="2">LMG 31159</strain>
    </source>
</reference>